<dbReference type="PANTHER" id="PTHR28088">
    <property type="entry name" value="TRANSCRIPTIONAL ACTIVATOR HAA1-RELATED"/>
    <property type="match status" value="1"/>
</dbReference>
<accession>A0AAV9UKF1</accession>
<dbReference type="SUPFAM" id="SSF57879">
    <property type="entry name" value="Zinc domain conserved in yeast copper-regulated transcription factors"/>
    <property type="match status" value="1"/>
</dbReference>
<dbReference type="PRINTS" id="PR00617">
    <property type="entry name" value="COPPERFIST"/>
</dbReference>
<dbReference type="PROSITE" id="PS50073">
    <property type="entry name" value="COPPER_FIST_2"/>
    <property type="match status" value="1"/>
</dbReference>
<dbReference type="GO" id="GO:0000978">
    <property type="term" value="F:RNA polymerase II cis-regulatory region sequence-specific DNA binding"/>
    <property type="evidence" value="ECO:0007669"/>
    <property type="project" value="TreeGrafter"/>
</dbReference>
<dbReference type="InterPro" id="IPR036395">
    <property type="entry name" value="Cu_fist_DNA-bd_dom_sf"/>
</dbReference>
<dbReference type="EMBL" id="JAVHNQ010000008">
    <property type="protein sequence ID" value="KAK6341058.1"/>
    <property type="molecule type" value="Genomic_DNA"/>
</dbReference>
<dbReference type="AlphaFoldDB" id="A0AAV9UKF1"/>
<feature type="compositionally biased region" description="Polar residues" evidence="8">
    <location>
        <begin position="196"/>
        <end position="218"/>
    </location>
</feature>
<dbReference type="InterPro" id="IPR001083">
    <property type="entry name" value="Cu_fist_DNA-bd_dom"/>
</dbReference>
<keyword evidence="2" id="KW-0479">Metal-binding</keyword>
<keyword evidence="4" id="KW-0186">Copper</keyword>
<keyword evidence="6" id="KW-0804">Transcription</keyword>
<feature type="compositionally biased region" description="Low complexity" evidence="8">
    <location>
        <begin position="158"/>
        <end position="176"/>
    </location>
</feature>
<dbReference type="PANTHER" id="PTHR28088:SF9">
    <property type="entry name" value="TRANSCRIPTION FACTOR GRISEA, PUTATIVE (AFU_ORTHOLOGUE AFUA_1G13190)-RELATED"/>
    <property type="match status" value="1"/>
</dbReference>
<feature type="region of interest" description="Disordered" evidence="8">
    <location>
        <begin position="516"/>
        <end position="555"/>
    </location>
</feature>
<dbReference type="GO" id="GO:0006878">
    <property type="term" value="P:intracellular copper ion homeostasis"/>
    <property type="evidence" value="ECO:0007669"/>
    <property type="project" value="TreeGrafter"/>
</dbReference>
<keyword evidence="7" id="KW-0539">Nucleus</keyword>
<name>A0AAV9UKF1_9PEZI</name>
<organism evidence="10 11">
    <name type="scientific">Orbilia brochopaga</name>
    <dbReference type="NCBI Taxonomy" id="3140254"/>
    <lineage>
        <taxon>Eukaryota</taxon>
        <taxon>Fungi</taxon>
        <taxon>Dikarya</taxon>
        <taxon>Ascomycota</taxon>
        <taxon>Pezizomycotina</taxon>
        <taxon>Orbiliomycetes</taxon>
        <taxon>Orbiliales</taxon>
        <taxon>Orbiliaceae</taxon>
        <taxon>Orbilia</taxon>
    </lineage>
</organism>
<evidence type="ECO:0000256" key="1">
    <source>
        <dbReference type="ARBA" id="ARBA00004123"/>
    </source>
</evidence>
<evidence type="ECO:0000256" key="7">
    <source>
        <dbReference type="ARBA" id="ARBA00023242"/>
    </source>
</evidence>
<keyword evidence="5" id="KW-0805">Transcription regulation</keyword>
<dbReference type="Gene3D" id="3.90.430.10">
    <property type="entry name" value="Copper fist DNA-binding domain"/>
    <property type="match status" value="1"/>
</dbReference>
<dbReference type="InterPro" id="IPR051763">
    <property type="entry name" value="Copper_Homeo_Regul"/>
</dbReference>
<comment type="caution">
    <text evidence="10">The sequence shown here is derived from an EMBL/GenBank/DDBJ whole genome shotgun (WGS) entry which is preliminary data.</text>
</comment>
<evidence type="ECO:0000256" key="3">
    <source>
        <dbReference type="ARBA" id="ARBA00022833"/>
    </source>
</evidence>
<dbReference type="Proteomes" id="UP001375240">
    <property type="component" value="Unassembled WGS sequence"/>
</dbReference>
<reference evidence="10 11" key="1">
    <citation type="submission" date="2019-10" db="EMBL/GenBank/DDBJ databases">
        <authorList>
            <person name="Palmer J.M."/>
        </authorList>
    </citation>
    <scope>NUCLEOTIDE SEQUENCE [LARGE SCALE GENOMIC DNA]</scope>
    <source>
        <strain evidence="10 11">TWF696</strain>
    </source>
</reference>
<dbReference type="Pfam" id="PF00649">
    <property type="entry name" value="Copper-fist"/>
    <property type="match status" value="1"/>
</dbReference>
<evidence type="ECO:0000259" key="9">
    <source>
        <dbReference type="PROSITE" id="PS50073"/>
    </source>
</evidence>
<dbReference type="GO" id="GO:0000981">
    <property type="term" value="F:DNA-binding transcription factor activity, RNA polymerase II-specific"/>
    <property type="evidence" value="ECO:0007669"/>
    <property type="project" value="TreeGrafter"/>
</dbReference>
<dbReference type="SMART" id="SM00412">
    <property type="entry name" value="Cu_FIST"/>
    <property type="match status" value="1"/>
</dbReference>
<evidence type="ECO:0000256" key="5">
    <source>
        <dbReference type="ARBA" id="ARBA00023015"/>
    </source>
</evidence>
<evidence type="ECO:0000256" key="4">
    <source>
        <dbReference type="ARBA" id="ARBA00023008"/>
    </source>
</evidence>
<feature type="domain" description="Copper-fist" evidence="9">
    <location>
        <begin position="1"/>
        <end position="40"/>
    </location>
</feature>
<evidence type="ECO:0000256" key="6">
    <source>
        <dbReference type="ARBA" id="ARBA00023163"/>
    </source>
</evidence>
<proteinExistence type="predicted"/>
<gene>
    <name evidence="10" type="ORF">TWF696_009367</name>
</gene>
<dbReference type="SMART" id="SM01090">
    <property type="entry name" value="Copper-fist"/>
    <property type="match status" value="1"/>
</dbReference>
<evidence type="ECO:0000313" key="11">
    <source>
        <dbReference type="Proteomes" id="UP001375240"/>
    </source>
</evidence>
<evidence type="ECO:0000256" key="2">
    <source>
        <dbReference type="ARBA" id="ARBA00022723"/>
    </source>
</evidence>
<dbReference type="GO" id="GO:0006879">
    <property type="term" value="P:intracellular iron ion homeostasis"/>
    <property type="evidence" value="ECO:0007669"/>
    <property type="project" value="TreeGrafter"/>
</dbReference>
<dbReference type="GO" id="GO:0005634">
    <property type="term" value="C:nucleus"/>
    <property type="evidence" value="ECO:0007669"/>
    <property type="project" value="UniProtKB-SubCell"/>
</dbReference>
<comment type="subcellular location">
    <subcellularLocation>
        <location evidence="1">Nucleus</location>
    </subcellularLocation>
</comment>
<sequence length="555" mass="58063">MPIIDGVKFACEPCMRGHRSSKCNHHDRILIKVRKPGRPLSSCPHEAGNCNCEVASVAIPRVAANCPCGTGPPGATNGAQGHTHAHIIAQQNFNPPQYAPLSNGVYTGDANGFMNGAPAWPPAGGAPQLQPMNVAASQPPYYPPDLDQSFAAASAIVPQSQPQPQPSDGQQQPQEDQNGRRNKRKRATAADGALRQRTQSSDSHTPSAPEPNSATTGGEINLTEASQTQGFTIYSVPRYTPGQLNYLQRIRDAHARQKQEDAETARRASQANEHIQHINGGGYGLSDAGCCGPANGLDNGSCCGPANGVDNGSCCGPANGINGGSCCGPSNGVNEFFSNYPAPDLPFVQPHGAQCGCGDGCGCLMCVTHPYNQASVEYVRSIQQFQSQVHQSPGEDPSSNVDLAPVMANFGFPTAGNMSLYNPGSDLADLAASDNNAASTQPTNLSPSAYIQIDYPLGACTGDANGCLCGDNCTCPGCMLHGQTNGISYQLLTDPSLNAPQTVPADDIVRFDDMLAATDQSDENPTGNDSTADDDLKAEDSSSFDSFVNVEIPEI</sequence>
<dbReference type="GO" id="GO:0045944">
    <property type="term" value="P:positive regulation of transcription by RNA polymerase II"/>
    <property type="evidence" value="ECO:0007669"/>
    <property type="project" value="TreeGrafter"/>
</dbReference>
<evidence type="ECO:0000313" key="10">
    <source>
        <dbReference type="EMBL" id="KAK6341058.1"/>
    </source>
</evidence>
<protein>
    <recommendedName>
        <fullName evidence="9">Copper-fist domain-containing protein</fullName>
    </recommendedName>
</protein>
<dbReference type="FunFam" id="3.90.430.10:FF:000001">
    <property type="entry name" value="Copper fist DNA-binding protein"/>
    <property type="match status" value="1"/>
</dbReference>
<dbReference type="GO" id="GO:0005507">
    <property type="term" value="F:copper ion binding"/>
    <property type="evidence" value="ECO:0007669"/>
    <property type="project" value="InterPro"/>
</dbReference>
<feature type="region of interest" description="Disordered" evidence="8">
    <location>
        <begin position="157"/>
        <end position="218"/>
    </location>
</feature>
<evidence type="ECO:0000256" key="8">
    <source>
        <dbReference type="SAM" id="MobiDB-lite"/>
    </source>
</evidence>
<keyword evidence="3" id="KW-0862">Zinc</keyword>
<keyword evidence="11" id="KW-1185">Reference proteome</keyword>